<dbReference type="EMBL" id="WTUX01000019">
    <property type="protein sequence ID" value="MZR14624.1"/>
    <property type="molecule type" value="Genomic_DNA"/>
</dbReference>
<dbReference type="InterPro" id="IPR019600">
    <property type="entry name" value="Hemin_uptake_protein_HemP"/>
</dbReference>
<dbReference type="AlphaFoldDB" id="A0A845MB06"/>
<protein>
    <submittedName>
        <fullName evidence="1">Hemin uptake protein HemP</fullName>
    </submittedName>
</protein>
<keyword evidence="2" id="KW-1185">Reference proteome</keyword>
<reference evidence="1 2" key="1">
    <citation type="submission" date="2019-12" db="EMBL/GenBank/DDBJ databases">
        <title>Maritimibacter sp. nov. sp. isolated from sea sand.</title>
        <authorList>
            <person name="Kim J."/>
            <person name="Jeong S.E."/>
            <person name="Jung H.S."/>
            <person name="Jeon C.O."/>
        </authorList>
    </citation>
    <scope>NUCLEOTIDE SEQUENCE [LARGE SCALE GENOMIC DNA]</scope>
    <source>
        <strain evidence="1 2">DP07</strain>
    </source>
</reference>
<organism evidence="1 2">
    <name type="scientific">Maritimibacter harenae</name>
    <dbReference type="NCBI Taxonomy" id="2606218"/>
    <lineage>
        <taxon>Bacteria</taxon>
        <taxon>Pseudomonadati</taxon>
        <taxon>Pseudomonadota</taxon>
        <taxon>Alphaproteobacteria</taxon>
        <taxon>Rhodobacterales</taxon>
        <taxon>Roseobacteraceae</taxon>
        <taxon>Maritimibacter</taxon>
    </lineage>
</organism>
<evidence type="ECO:0000313" key="1">
    <source>
        <dbReference type="EMBL" id="MZR14624.1"/>
    </source>
</evidence>
<comment type="caution">
    <text evidence="1">The sequence shown here is derived from an EMBL/GenBank/DDBJ whole genome shotgun (WGS) entry which is preliminary data.</text>
</comment>
<accession>A0A845MB06</accession>
<dbReference type="Pfam" id="PF10636">
    <property type="entry name" value="hemP"/>
    <property type="match status" value="1"/>
</dbReference>
<name>A0A845MB06_9RHOB</name>
<evidence type="ECO:0000313" key="2">
    <source>
        <dbReference type="Proteomes" id="UP000467322"/>
    </source>
</evidence>
<sequence>MNAMAPADRTRETPCPLHRAEELTLGGRTAKIMLGDALYTLRITRAGKLILTK</sequence>
<gene>
    <name evidence="1" type="primary">hemP</name>
    <name evidence="1" type="ORF">GQE99_16515</name>
</gene>
<dbReference type="Gene3D" id="2.10.70.10">
    <property type="entry name" value="Complement Module, domain 1"/>
    <property type="match status" value="1"/>
</dbReference>
<proteinExistence type="predicted"/>
<dbReference type="Proteomes" id="UP000467322">
    <property type="component" value="Unassembled WGS sequence"/>
</dbReference>